<dbReference type="AlphaFoldDB" id="A0A7W7FQN8"/>
<dbReference type="EMBL" id="JACHMH010000001">
    <property type="protein sequence ID" value="MBB4674045.1"/>
    <property type="molecule type" value="Genomic_DNA"/>
</dbReference>
<accession>A0A7W7FQN8</accession>
<dbReference type="Proteomes" id="UP000533598">
    <property type="component" value="Unassembled WGS sequence"/>
</dbReference>
<evidence type="ECO:0000259" key="2">
    <source>
        <dbReference type="Pfam" id="PF03888"/>
    </source>
</evidence>
<feature type="region of interest" description="Disordered" evidence="1">
    <location>
        <begin position="257"/>
        <end position="277"/>
    </location>
</feature>
<reference evidence="3 4" key="1">
    <citation type="submission" date="2020-08" db="EMBL/GenBank/DDBJ databases">
        <title>Sequencing the genomes of 1000 actinobacteria strains.</title>
        <authorList>
            <person name="Klenk H.-P."/>
        </authorList>
    </citation>
    <scope>NUCLEOTIDE SEQUENCE [LARGE SCALE GENOMIC DNA]</scope>
    <source>
        <strain evidence="3 4">DSM 44230</strain>
    </source>
</reference>
<dbReference type="InterPro" id="IPR033434">
    <property type="entry name" value="MucB/RseB_N"/>
</dbReference>
<gene>
    <name evidence="3" type="ORF">HNR67_000163</name>
</gene>
<dbReference type="PANTHER" id="PTHR37507:SF2">
    <property type="entry name" value="SPORULATION PROTEIN YDCC"/>
    <property type="match status" value="1"/>
</dbReference>
<dbReference type="InterPro" id="IPR052944">
    <property type="entry name" value="Sporulation_related"/>
</dbReference>
<feature type="region of interest" description="Disordered" evidence="1">
    <location>
        <begin position="304"/>
        <end position="327"/>
    </location>
</feature>
<dbReference type="InterPro" id="IPR029046">
    <property type="entry name" value="LolA/LolB/LppX"/>
</dbReference>
<dbReference type="Gene3D" id="2.50.20.10">
    <property type="entry name" value="Lipoprotein localisation LolA/LolB/LppX"/>
    <property type="match status" value="1"/>
</dbReference>
<dbReference type="Pfam" id="PF03888">
    <property type="entry name" value="MucB_RseB"/>
    <property type="match status" value="1"/>
</dbReference>
<dbReference type="SUPFAM" id="SSF89392">
    <property type="entry name" value="Prokaryotic lipoproteins and lipoprotein localization factors"/>
    <property type="match status" value="1"/>
</dbReference>
<evidence type="ECO:0000313" key="3">
    <source>
        <dbReference type="EMBL" id="MBB4674045.1"/>
    </source>
</evidence>
<dbReference type="PANTHER" id="PTHR37507">
    <property type="entry name" value="SPORULATION PROTEIN YDCC"/>
    <property type="match status" value="1"/>
</dbReference>
<comment type="caution">
    <text evidence="3">The sequence shown here is derived from an EMBL/GenBank/DDBJ whole genome shotgun (WGS) entry which is preliminary data.</text>
</comment>
<feature type="domain" description="MucB/RseB N-terminal" evidence="2">
    <location>
        <begin position="118"/>
        <end position="238"/>
    </location>
</feature>
<name>A0A7W7FQN8_9PSEU</name>
<evidence type="ECO:0000313" key="4">
    <source>
        <dbReference type="Proteomes" id="UP000533598"/>
    </source>
</evidence>
<protein>
    <submittedName>
        <fullName evidence="3">Outer membrane lipoprotein-sorting protein</fullName>
    </submittedName>
</protein>
<keyword evidence="3" id="KW-0449">Lipoprotein</keyword>
<keyword evidence="4" id="KW-1185">Reference proteome</keyword>
<organism evidence="3 4">
    <name type="scientific">Crossiella cryophila</name>
    <dbReference type="NCBI Taxonomy" id="43355"/>
    <lineage>
        <taxon>Bacteria</taxon>
        <taxon>Bacillati</taxon>
        <taxon>Actinomycetota</taxon>
        <taxon>Actinomycetes</taxon>
        <taxon>Pseudonocardiales</taxon>
        <taxon>Pseudonocardiaceae</taxon>
        <taxon>Crossiella</taxon>
    </lineage>
</organism>
<proteinExistence type="predicted"/>
<dbReference type="RefSeq" id="WP_185000085.1">
    <property type="nucleotide sequence ID" value="NZ_BAAAUI010000013.1"/>
</dbReference>
<sequence length="381" mass="39754">MDRRKATVTAATAGAMAGVVGLALLALPGGAGAAPTLPSVAAEDLVQSVLTTTPPALGGTVEVTNNLGLPAIPGAPQVAAGNSKLRVWTDGAGKSRASLPDGQNEKTIVQDGTTVWSWDSAERKVTKSSVDAKTLEQKKAEFDKDKKVQPTDPASAARELVNLVRQQSDLSVDGTAEVAGRPAYELVLTPKPNERTLLRGVRVAVDAEKRIPLRVTVLTNGTDTPALQVGFSQLNVGPQDANLFKFTPPAGATVEEQKLDDKVKEHKAPTPAELDKARKEAEKAFKVVGEGWDTTIVGKLPEQALKNAPKPAEGTRGQRGGNAAGNPLDLVKQLGKEVNGSWGSGWVIETKVGTALVTSDGRFAVGAVPQQVLTEAIGQVK</sequence>
<evidence type="ECO:0000256" key="1">
    <source>
        <dbReference type="SAM" id="MobiDB-lite"/>
    </source>
</evidence>